<dbReference type="EMBL" id="CM042031">
    <property type="protein sequence ID" value="KAI3783969.1"/>
    <property type="molecule type" value="Genomic_DNA"/>
</dbReference>
<proteinExistence type="predicted"/>
<accession>A0ACB9GK22</accession>
<evidence type="ECO:0000313" key="1">
    <source>
        <dbReference type="EMBL" id="KAI3783969.1"/>
    </source>
</evidence>
<comment type="caution">
    <text evidence="1">The sequence shown here is derived from an EMBL/GenBank/DDBJ whole genome shotgun (WGS) entry which is preliminary data.</text>
</comment>
<gene>
    <name evidence="1" type="ORF">L1987_43060</name>
</gene>
<organism evidence="1 2">
    <name type="scientific">Smallanthus sonchifolius</name>
    <dbReference type="NCBI Taxonomy" id="185202"/>
    <lineage>
        <taxon>Eukaryota</taxon>
        <taxon>Viridiplantae</taxon>
        <taxon>Streptophyta</taxon>
        <taxon>Embryophyta</taxon>
        <taxon>Tracheophyta</taxon>
        <taxon>Spermatophyta</taxon>
        <taxon>Magnoliopsida</taxon>
        <taxon>eudicotyledons</taxon>
        <taxon>Gunneridae</taxon>
        <taxon>Pentapetalae</taxon>
        <taxon>asterids</taxon>
        <taxon>campanulids</taxon>
        <taxon>Asterales</taxon>
        <taxon>Asteraceae</taxon>
        <taxon>Asteroideae</taxon>
        <taxon>Heliantheae alliance</taxon>
        <taxon>Millerieae</taxon>
        <taxon>Smallanthus</taxon>
    </lineage>
</organism>
<evidence type="ECO:0000313" key="2">
    <source>
        <dbReference type="Proteomes" id="UP001056120"/>
    </source>
</evidence>
<reference evidence="1 2" key="2">
    <citation type="journal article" date="2022" name="Mol. Ecol. Resour.">
        <title>The genomes of chicory, endive, great burdock and yacon provide insights into Asteraceae paleo-polyploidization history and plant inulin production.</title>
        <authorList>
            <person name="Fan W."/>
            <person name="Wang S."/>
            <person name="Wang H."/>
            <person name="Wang A."/>
            <person name="Jiang F."/>
            <person name="Liu H."/>
            <person name="Zhao H."/>
            <person name="Xu D."/>
            <person name="Zhang Y."/>
        </authorList>
    </citation>
    <scope>NUCLEOTIDE SEQUENCE [LARGE SCALE GENOMIC DNA]</scope>
    <source>
        <strain evidence="2">cv. Yunnan</strain>
        <tissue evidence="1">Leaves</tissue>
    </source>
</reference>
<dbReference type="Proteomes" id="UP001056120">
    <property type="component" value="Linkage Group LG14"/>
</dbReference>
<keyword evidence="2" id="KW-1185">Reference proteome</keyword>
<protein>
    <submittedName>
        <fullName evidence="1">Uncharacterized protein</fullName>
    </submittedName>
</protein>
<name>A0ACB9GK22_9ASTR</name>
<sequence length="157" mass="17103">MAPKRWTPRDTTGDNNETISPNVEQLIAQRVAAAMEQYEANRNSGGGNGSGTGGRGAGGSGTAGGSGGFGDAPNRKCSYKAFLSCNPRNFNGTEGAVGLMRWIEKMESVIDISECTADCMITYQLTWEELKAMMTEEYCPRNELQKIESEMWNLQMI</sequence>
<reference evidence="2" key="1">
    <citation type="journal article" date="2022" name="Mol. Ecol. Resour.">
        <title>The genomes of chicory, endive, great burdock and yacon provide insights into Asteraceae palaeo-polyploidization history and plant inulin production.</title>
        <authorList>
            <person name="Fan W."/>
            <person name="Wang S."/>
            <person name="Wang H."/>
            <person name="Wang A."/>
            <person name="Jiang F."/>
            <person name="Liu H."/>
            <person name="Zhao H."/>
            <person name="Xu D."/>
            <person name="Zhang Y."/>
        </authorList>
    </citation>
    <scope>NUCLEOTIDE SEQUENCE [LARGE SCALE GENOMIC DNA]</scope>
    <source>
        <strain evidence="2">cv. Yunnan</strain>
    </source>
</reference>